<proteinExistence type="predicted"/>
<dbReference type="RefSeq" id="WP_354314780.1">
    <property type="nucleotide sequence ID" value="NZ_JBEPME010000009.1"/>
</dbReference>
<dbReference type="Proteomes" id="UP001549104">
    <property type="component" value="Unassembled WGS sequence"/>
</dbReference>
<dbReference type="EMBL" id="JBEPME010000009">
    <property type="protein sequence ID" value="MET3659296.1"/>
    <property type="molecule type" value="Genomic_DNA"/>
</dbReference>
<comment type="caution">
    <text evidence="1">The sequence shown here is derived from an EMBL/GenBank/DDBJ whole genome shotgun (WGS) entry which is preliminary data.</text>
</comment>
<protein>
    <recommendedName>
        <fullName evidence="3">DUF3888 domain-containing protein</fullName>
    </recommendedName>
</protein>
<gene>
    <name evidence="1" type="ORF">ABIC55_004435</name>
</gene>
<keyword evidence="2" id="KW-1185">Reference proteome</keyword>
<evidence type="ECO:0000313" key="1">
    <source>
        <dbReference type="EMBL" id="MET3659296.1"/>
    </source>
</evidence>
<evidence type="ECO:0008006" key="3">
    <source>
        <dbReference type="Google" id="ProtNLM"/>
    </source>
</evidence>
<accession>A0ABV2KDY4</accession>
<evidence type="ECO:0000313" key="2">
    <source>
        <dbReference type="Proteomes" id="UP001549104"/>
    </source>
</evidence>
<dbReference type="Pfam" id="PF13027">
    <property type="entry name" value="DUF3888"/>
    <property type="match status" value="1"/>
</dbReference>
<organism evidence="1 2">
    <name type="scientific">Sporosarcina psychrophila</name>
    <name type="common">Bacillus psychrophilus</name>
    <dbReference type="NCBI Taxonomy" id="1476"/>
    <lineage>
        <taxon>Bacteria</taxon>
        <taxon>Bacillati</taxon>
        <taxon>Bacillota</taxon>
        <taxon>Bacilli</taxon>
        <taxon>Bacillales</taxon>
        <taxon>Caryophanaceae</taxon>
        <taxon>Sporosarcina</taxon>
    </lineage>
</organism>
<dbReference type="InterPro" id="IPR024984">
    <property type="entry name" value="DUF3888"/>
</dbReference>
<name>A0ABV2KDY4_SPOPS</name>
<sequence length="145" mass="16835">MRKIIFIFCMLLLPTDAHGILPKGTKENLLEDATKTNATERITRELLIEEAFLRSMSGEISNSIKDYYGEIWLYFLPRITKVTKNEAEDNFDVTVQVVTYQRAIMPPYGLETVTFRIPGYKVLNFQHKEIKEGDLPEDEFNLDVK</sequence>
<reference evidence="1 2" key="1">
    <citation type="submission" date="2024-06" db="EMBL/GenBank/DDBJ databases">
        <title>Sorghum-associated microbial communities from plants grown in Nebraska, USA.</title>
        <authorList>
            <person name="Schachtman D."/>
        </authorList>
    </citation>
    <scope>NUCLEOTIDE SEQUENCE [LARGE SCALE GENOMIC DNA]</scope>
    <source>
        <strain evidence="1 2">1288</strain>
    </source>
</reference>